<keyword evidence="1" id="KW-1133">Transmembrane helix</keyword>
<feature type="transmembrane region" description="Helical" evidence="1">
    <location>
        <begin position="26"/>
        <end position="57"/>
    </location>
</feature>
<reference evidence="2" key="1">
    <citation type="journal article" date="2010" name="BMC Genomics">
        <title>An insight into the sialome of Glossina morsitans morsitans.</title>
        <authorList>
            <person name="Alves-Silva J."/>
            <person name="Ribeiro J.M."/>
            <person name="Van Den Abbeele J."/>
            <person name="Attardo G."/>
            <person name="Hao Z."/>
            <person name="Haines L.R."/>
            <person name="Soares M.B."/>
            <person name="Berriman M."/>
            <person name="Aksoy S."/>
            <person name="Lehane M.J."/>
        </authorList>
    </citation>
    <scope>NUCLEOTIDE SEQUENCE</scope>
    <source>
        <tissue evidence="2">Salivary gland</tissue>
    </source>
</reference>
<evidence type="ECO:0000256" key="1">
    <source>
        <dbReference type="SAM" id="Phobius"/>
    </source>
</evidence>
<accession>D3TSS5</accession>
<keyword evidence="1" id="KW-0472">Membrane</keyword>
<dbReference type="AlphaFoldDB" id="D3TSS5"/>
<organism evidence="2">
    <name type="scientific">Glossina morsitans morsitans</name>
    <name type="common">Savannah tsetse fly</name>
    <dbReference type="NCBI Taxonomy" id="37546"/>
    <lineage>
        <taxon>Eukaryota</taxon>
        <taxon>Metazoa</taxon>
        <taxon>Ecdysozoa</taxon>
        <taxon>Arthropoda</taxon>
        <taxon>Hexapoda</taxon>
        <taxon>Insecta</taxon>
        <taxon>Pterygota</taxon>
        <taxon>Neoptera</taxon>
        <taxon>Endopterygota</taxon>
        <taxon>Diptera</taxon>
        <taxon>Brachycera</taxon>
        <taxon>Muscomorpha</taxon>
        <taxon>Hippoboscoidea</taxon>
        <taxon>Glossinidae</taxon>
        <taxon>Glossina</taxon>
    </lineage>
</organism>
<proteinExistence type="evidence at transcript level"/>
<dbReference type="EMBL" id="EZ424477">
    <property type="protein sequence ID" value="ADD20753.1"/>
    <property type="molecule type" value="mRNA"/>
</dbReference>
<evidence type="ECO:0000313" key="2">
    <source>
        <dbReference type="EMBL" id="ADD20753.1"/>
    </source>
</evidence>
<keyword evidence="1" id="KW-0812">Transmembrane</keyword>
<reference evidence="2" key="2">
    <citation type="submission" date="2010-01" db="EMBL/GenBank/DDBJ databases">
        <authorList>
            <consortium name="International Glossina Genome Initiative"/>
            <person name="da Silva J."/>
            <person name="Ribeiro J.M.C."/>
            <person name="Abbeele J.V."/>
            <person name="Attardo G."/>
            <person name="Hao Z."/>
            <person name="Haines L.R."/>
            <person name="Soares M.B."/>
            <person name="Berriman M."/>
            <person name="Aksoy S."/>
            <person name="Lehane M.J."/>
        </authorList>
    </citation>
    <scope>NUCLEOTIDE SEQUENCE</scope>
    <source>
        <tissue evidence="2">Salivary gland</tissue>
    </source>
</reference>
<protein>
    <submittedName>
        <fullName evidence="2">Hypothetical secreted peptide</fullName>
    </submittedName>
</protein>
<name>D3TSS5_GLOMM</name>
<sequence length="58" mass="6900">MIRKLIVVVYWSGSQAFSYLRWFRGSFAIWCYTGCGCAFALVMHMLFSCIFFFLFIYT</sequence>